<dbReference type="InterPro" id="IPR051472">
    <property type="entry name" value="T3SS_Stator/FliH"/>
</dbReference>
<evidence type="ECO:0000256" key="7">
    <source>
        <dbReference type="ARBA" id="ARBA00022795"/>
    </source>
</evidence>
<keyword evidence="11" id="KW-0966">Cell projection</keyword>
<evidence type="ECO:0000256" key="6">
    <source>
        <dbReference type="ARBA" id="ARBA00022490"/>
    </source>
</evidence>
<keyword evidence="7" id="KW-1005">Bacterial flagellum biogenesis</keyword>
<dbReference type="InterPro" id="IPR018035">
    <property type="entry name" value="Flagellar_FliH/T3SS_HrpE"/>
</dbReference>
<dbReference type="PANTHER" id="PTHR34982">
    <property type="entry name" value="YOP PROTEINS TRANSLOCATION PROTEIN L"/>
    <property type="match status" value="1"/>
</dbReference>
<comment type="similarity">
    <text evidence="3">Belongs to the FliH family.</text>
</comment>
<dbReference type="PRINTS" id="PR01003">
    <property type="entry name" value="FLGFLIH"/>
</dbReference>
<evidence type="ECO:0000256" key="8">
    <source>
        <dbReference type="ARBA" id="ARBA00022927"/>
    </source>
</evidence>
<keyword evidence="8" id="KW-0653">Protein transport</keyword>
<evidence type="ECO:0000256" key="2">
    <source>
        <dbReference type="ARBA" id="ARBA00004496"/>
    </source>
</evidence>
<keyword evidence="11" id="KW-0282">Flagellum</keyword>
<evidence type="ECO:0000313" key="11">
    <source>
        <dbReference type="EMBL" id="MFC0348355.1"/>
    </source>
</evidence>
<comment type="function">
    <text evidence="1">Needed for flagellar regrowth and assembly.</text>
</comment>
<keyword evidence="9" id="KW-1006">Bacterial flagellum protein export</keyword>
<organism evidence="11 12">
    <name type="scientific">Undibacterium danionis</name>
    <dbReference type="NCBI Taxonomy" id="1812100"/>
    <lineage>
        <taxon>Bacteria</taxon>
        <taxon>Pseudomonadati</taxon>
        <taxon>Pseudomonadota</taxon>
        <taxon>Betaproteobacteria</taxon>
        <taxon>Burkholderiales</taxon>
        <taxon>Oxalobacteraceae</taxon>
        <taxon>Undibacterium</taxon>
    </lineage>
</organism>
<feature type="domain" description="Flagellar assembly protein FliH/Type III secretion system HrpE" evidence="10">
    <location>
        <begin position="85"/>
        <end position="210"/>
    </location>
</feature>
<evidence type="ECO:0000313" key="12">
    <source>
        <dbReference type="Proteomes" id="UP001589844"/>
    </source>
</evidence>
<name>A0ABV6I946_9BURK</name>
<dbReference type="EMBL" id="JBHLXJ010000002">
    <property type="protein sequence ID" value="MFC0348355.1"/>
    <property type="molecule type" value="Genomic_DNA"/>
</dbReference>
<reference evidence="11 12" key="1">
    <citation type="submission" date="2024-09" db="EMBL/GenBank/DDBJ databases">
        <authorList>
            <person name="Sun Q."/>
            <person name="Mori K."/>
        </authorList>
    </citation>
    <scope>NUCLEOTIDE SEQUENCE [LARGE SCALE GENOMIC DNA]</scope>
    <source>
        <strain evidence="11 12">CCM 8677</strain>
    </source>
</reference>
<dbReference type="InterPro" id="IPR000563">
    <property type="entry name" value="Flag_FliH"/>
</dbReference>
<keyword evidence="11" id="KW-0969">Cilium</keyword>
<dbReference type="Pfam" id="PF02108">
    <property type="entry name" value="FliH"/>
    <property type="match status" value="1"/>
</dbReference>
<keyword evidence="6" id="KW-0963">Cytoplasm</keyword>
<keyword evidence="5" id="KW-0813">Transport</keyword>
<proteinExistence type="inferred from homology"/>
<evidence type="ECO:0000256" key="1">
    <source>
        <dbReference type="ARBA" id="ARBA00003041"/>
    </source>
</evidence>
<dbReference type="Proteomes" id="UP001589844">
    <property type="component" value="Unassembled WGS sequence"/>
</dbReference>
<comment type="caution">
    <text evidence="11">The sequence shown here is derived from an EMBL/GenBank/DDBJ whole genome shotgun (WGS) entry which is preliminary data.</text>
</comment>
<sequence>MSNALPKEMQTAFQRWEMPSFGDIRPAHLEKVAQQEKISQAEIASIKEQAKNEAYAEAYREAYAVGYQEGLQAGQVEMQTQTVQVIAQLNELKNAFETQLVNAQNTIGRDLIGLAVELAGAMTKHHFEQHTDAILEIVQEAIASLPSIQQSGQIFLHPDDCKVMKDAMGENLERDGWRLTADQHLARGGCRIETAQNLLDASVETRWSRLSQALLDGQQD</sequence>
<evidence type="ECO:0000256" key="9">
    <source>
        <dbReference type="ARBA" id="ARBA00023225"/>
    </source>
</evidence>
<comment type="subcellular location">
    <subcellularLocation>
        <location evidence="2">Cytoplasm</location>
    </subcellularLocation>
</comment>
<protein>
    <recommendedName>
        <fullName evidence="4">Flagellar assembly protein FliH</fullName>
    </recommendedName>
</protein>
<keyword evidence="12" id="KW-1185">Reference proteome</keyword>
<evidence type="ECO:0000256" key="4">
    <source>
        <dbReference type="ARBA" id="ARBA00016507"/>
    </source>
</evidence>
<accession>A0ABV6I946</accession>
<evidence type="ECO:0000256" key="5">
    <source>
        <dbReference type="ARBA" id="ARBA00022448"/>
    </source>
</evidence>
<dbReference type="RefSeq" id="WP_390209405.1">
    <property type="nucleotide sequence ID" value="NZ_JBHLXJ010000002.1"/>
</dbReference>
<evidence type="ECO:0000259" key="10">
    <source>
        <dbReference type="Pfam" id="PF02108"/>
    </source>
</evidence>
<dbReference type="PANTHER" id="PTHR34982:SF1">
    <property type="entry name" value="FLAGELLAR ASSEMBLY PROTEIN FLIH"/>
    <property type="match status" value="1"/>
</dbReference>
<gene>
    <name evidence="11" type="ORF">ACFFJH_00915</name>
</gene>
<evidence type="ECO:0000256" key="3">
    <source>
        <dbReference type="ARBA" id="ARBA00006602"/>
    </source>
</evidence>